<keyword evidence="4 9" id="KW-0489">Methyltransferase</keyword>
<evidence type="ECO:0000313" key="12">
    <source>
        <dbReference type="EMBL" id="TPH23588.1"/>
    </source>
</evidence>
<evidence type="ECO:0000256" key="6">
    <source>
        <dbReference type="ARBA" id="ARBA00022763"/>
    </source>
</evidence>
<dbReference type="FunFam" id="1.10.10.10:FF:000214">
    <property type="entry name" value="Methylated-DNA--protein-cysteine methyltransferase"/>
    <property type="match status" value="1"/>
</dbReference>
<dbReference type="GO" id="GO:0003908">
    <property type="term" value="F:methylated-DNA-[protein]-cysteine S-methyltransferase activity"/>
    <property type="evidence" value="ECO:0007669"/>
    <property type="project" value="UniProtKB-UniRule"/>
</dbReference>
<keyword evidence="3 9" id="KW-0963">Cytoplasm</keyword>
<feature type="domain" description="Methylated-DNA-[protein]-cysteine S-methyltransferase DNA binding" evidence="10">
    <location>
        <begin position="90"/>
        <end position="169"/>
    </location>
</feature>
<protein>
    <recommendedName>
        <fullName evidence="9">Methylated-DNA--protein-cysteine methyltransferase</fullName>
        <ecNumber evidence="9">2.1.1.63</ecNumber>
    </recommendedName>
    <alternativeName>
        <fullName evidence="9">6-O-methylguanine-DNA methyltransferase</fullName>
        <shortName evidence="9">MGMT</shortName>
    </alternativeName>
    <alternativeName>
        <fullName evidence="9">O-6-methylguanine-DNA-alkyltransferase</fullName>
    </alternativeName>
</protein>
<comment type="subcellular location">
    <subcellularLocation>
        <location evidence="9">Cytoplasm</location>
    </subcellularLocation>
</comment>
<dbReference type="Gene3D" id="1.10.10.10">
    <property type="entry name" value="Winged helix-like DNA-binding domain superfamily/Winged helix DNA-binding domain"/>
    <property type="match status" value="1"/>
</dbReference>
<dbReference type="InterPro" id="IPR036388">
    <property type="entry name" value="WH-like_DNA-bd_sf"/>
</dbReference>
<evidence type="ECO:0000256" key="2">
    <source>
        <dbReference type="ARBA" id="ARBA00008711"/>
    </source>
</evidence>
<dbReference type="CDD" id="cd06445">
    <property type="entry name" value="ATase"/>
    <property type="match status" value="1"/>
</dbReference>
<evidence type="ECO:0000256" key="8">
    <source>
        <dbReference type="ARBA" id="ARBA00049348"/>
    </source>
</evidence>
<dbReference type="InterPro" id="IPR001497">
    <property type="entry name" value="MethylDNA_cys_MeTrfase_AS"/>
</dbReference>
<comment type="catalytic activity">
    <reaction evidence="8 9">
        <text>a 6-O-methyl-2'-deoxyguanosine in DNA + L-cysteinyl-[protein] = S-methyl-L-cysteinyl-[protein] + a 2'-deoxyguanosine in DNA</text>
        <dbReference type="Rhea" id="RHEA:24000"/>
        <dbReference type="Rhea" id="RHEA-COMP:10131"/>
        <dbReference type="Rhea" id="RHEA-COMP:10132"/>
        <dbReference type="Rhea" id="RHEA-COMP:11367"/>
        <dbReference type="Rhea" id="RHEA-COMP:11368"/>
        <dbReference type="ChEBI" id="CHEBI:29950"/>
        <dbReference type="ChEBI" id="CHEBI:82612"/>
        <dbReference type="ChEBI" id="CHEBI:85445"/>
        <dbReference type="ChEBI" id="CHEBI:85448"/>
        <dbReference type="EC" id="2.1.1.63"/>
    </reaction>
</comment>
<keyword evidence="7 9" id="KW-0234">DNA repair</keyword>
<dbReference type="Pfam" id="PF01035">
    <property type="entry name" value="DNA_binding_1"/>
    <property type="match status" value="1"/>
</dbReference>
<name>A0A502LH41_HAEHA</name>
<dbReference type="InterPro" id="IPR014048">
    <property type="entry name" value="MethylDNA_cys_MeTrfase_DNA-bd"/>
</dbReference>
<dbReference type="Proteomes" id="UP000316282">
    <property type="component" value="Unassembled WGS sequence"/>
</dbReference>
<dbReference type="Pfam" id="PF02870">
    <property type="entry name" value="Methyltransf_1N"/>
    <property type="match status" value="1"/>
</dbReference>
<dbReference type="GO" id="GO:0006307">
    <property type="term" value="P:DNA alkylation repair"/>
    <property type="evidence" value="ECO:0007669"/>
    <property type="project" value="UniProtKB-UniRule"/>
</dbReference>
<evidence type="ECO:0000256" key="7">
    <source>
        <dbReference type="ARBA" id="ARBA00023204"/>
    </source>
</evidence>
<dbReference type="PANTHER" id="PTHR10815">
    <property type="entry name" value="METHYLATED-DNA--PROTEIN-CYSTEINE METHYLTRANSFERASE"/>
    <property type="match status" value="1"/>
</dbReference>
<reference evidence="12 13" key="1">
    <citation type="submission" date="2019-01" db="EMBL/GenBank/DDBJ databases">
        <title>Comparative genomic analysis identifies haemin-independent Haemophilus haemolyticus: a formal re-classification of Haemophilus intermedius.</title>
        <authorList>
            <person name="Harris T.M."/>
            <person name="Price E.P."/>
            <person name="Sarovich D.S."/>
            <person name="Norskov-Lauritsen N."/>
            <person name="Beissbarth J."/>
            <person name="Chang A.B."/>
            <person name="Smith-Vaughan H.C."/>
        </authorList>
    </citation>
    <scope>NUCLEOTIDE SEQUENCE [LARGE SCALE GENOMIC DNA]</scope>
    <source>
        <strain evidence="12 13">60982 B Hi-1</strain>
    </source>
</reference>
<feature type="domain" description="Methylguanine DNA methyltransferase ribonuclease-like" evidence="11">
    <location>
        <begin position="15"/>
        <end position="86"/>
    </location>
</feature>
<dbReference type="HAMAP" id="MF_00772">
    <property type="entry name" value="OGT"/>
    <property type="match status" value="1"/>
</dbReference>
<dbReference type="EMBL" id="SDPD01000001">
    <property type="protein sequence ID" value="TPH23588.1"/>
    <property type="molecule type" value="Genomic_DNA"/>
</dbReference>
<evidence type="ECO:0000259" key="11">
    <source>
        <dbReference type="Pfam" id="PF02870"/>
    </source>
</evidence>
<feature type="active site" description="Nucleophile; methyl group acceptor" evidence="9">
    <location>
        <position position="141"/>
    </location>
</feature>
<dbReference type="PROSITE" id="PS00374">
    <property type="entry name" value="MGMT"/>
    <property type="match status" value="1"/>
</dbReference>
<dbReference type="NCBIfam" id="TIGR00589">
    <property type="entry name" value="ogt"/>
    <property type="match status" value="1"/>
</dbReference>
<dbReference type="InterPro" id="IPR036217">
    <property type="entry name" value="MethylDNA_cys_MeTrfase_DNAb"/>
</dbReference>
<dbReference type="PANTHER" id="PTHR10815:SF5">
    <property type="entry name" value="METHYLATED-DNA--PROTEIN-CYSTEINE METHYLTRANSFERASE"/>
    <property type="match status" value="1"/>
</dbReference>
<keyword evidence="5 9" id="KW-0808">Transferase</keyword>
<evidence type="ECO:0000259" key="10">
    <source>
        <dbReference type="Pfam" id="PF01035"/>
    </source>
</evidence>
<evidence type="ECO:0000256" key="9">
    <source>
        <dbReference type="HAMAP-Rule" id="MF_00772"/>
    </source>
</evidence>
<accession>A0A502LH41</accession>
<dbReference type="GO" id="GO:0005737">
    <property type="term" value="C:cytoplasm"/>
    <property type="evidence" value="ECO:0007669"/>
    <property type="project" value="UniProtKB-SubCell"/>
</dbReference>
<gene>
    <name evidence="12" type="ORF">EUX52_00855</name>
</gene>
<evidence type="ECO:0000256" key="5">
    <source>
        <dbReference type="ARBA" id="ARBA00022679"/>
    </source>
</evidence>
<comment type="function">
    <text evidence="9">Involved in the cellular defense against the biological effects of O6-methylguanine (O6-MeG) and O4-methylthymine (O4-MeT) in DNA. Repairs the methylated nucleobase in DNA by stoichiometrically transferring the methyl group to a cysteine residue in the enzyme. This is a suicide reaction: the enzyme is irreversibly inactivated.</text>
</comment>
<comment type="catalytic activity">
    <reaction evidence="1 9">
        <text>a 4-O-methyl-thymidine in DNA + L-cysteinyl-[protein] = a thymidine in DNA + S-methyl-L-cysteinyl-[protein]</text>
        <dbReference type="Rhea" id="RHEA:53428"/>
        <dbReference type="Rhea" id="RHEA-COMP:10131"/>
        <dbReference type="Rhea" id="RHEA-COMP:10132"/>
        <dbReference type="Rhea" id="RHEA-COMP:13555"/>
        <dbReference type="Rhea" id="RHEA-COMP:13556"/>
        <dbReference type="ChEBI" id="CHEBI:29950"/>
        <dbReference type="ChEBI" id="CHEBI:82612"/>
        <dbReference type="ChEBI" id="CHEBI:137386"/>
        <dbReference type="ChEBI" id="CHEBI:137387"/>
        <dbReference type="EC" id="2.1.1.63"/>
    </reaction>
</comment>
<dbReference type="InterPro" id="IPR008332">
    <property type="entry name" value="MethylG_MeTrfase_N"/>
</dbReference>
<dbReference type="AlphaFoldDB" id="A0A502LH41"/>
<dbReference type="InterPro" id="IPR023546">
    <property type="entry name" value="MGMT"/>
</dbReference>
<sequence>MCFSFYKTRQKMTALYYTYYPSPVGQLLILSDGESITHIDFEKEQYEPNPKWHKQDELPVFQKVRLAFERYFNGEVERFADIPLKPEGTAFQQAIWQALCEIDYGELSSYGELALRINNPKAVRAVGGAVGSNPISIIIPCHRILGKDRTLTGFGGGLEAKRFLLQLEKIPYIDKGTENTKPRFFKKYHE</sequence>
<keyword evidence="6 9" id="KW-0227">DNA damage</keyword>
<evidence type="ECO:0000256" key="1">
    <source>
        <dbReference type="ARBA" id="ARBA00001286"/>
    </source>
</evidence>
<dbReference type="SUPFAM" id="SSF53155">
    <property type="entry name" value="Methylated DNA-protein cysteine methyltransferase domain"/>
    <property type="match status" value="1"/>
</dbReference>
<organism evidence="12 13">
    <name type="scientific">Haemophilus haemolyticus</name>
    <dbReference type="NCBI Taxonomy" id="726"/>
    <lineage>
        <taxon>Bacteria</taxon>
        <taxon>Pseudomonadati</taxon>
        <taxon>Pseudomonadota</taxon>
        <taxon>Gammaproteobacteria</taxon>
        <taxon>Pasteurellales</taxon>
        <taxon>Pasteurellaceae</taxon>
        <taxon>Haemophilus</taxon>
    </lineage>
</organism>
<evidence type="ECO:0000313" key="13">
    <source>
        <dbReference type="Proteomes" id="UP000316282"/>
    </source>
</evidence>
<dbReference type="EC" id="2.1.1.63" evidence="9"/>
<comment type="miscellaneous">
    <text evidence="9">This enzyme catalyzes only one turnover and therefore is not strictly catalytic. According to one definition, an enzyme is a biocatalyst that acts repeatedly and over many reaction cycles.</text>
</comment>
<dbReference type="GO" id="GO:0032259">
    <property type="term" value="P:methylation"/>
    <property type="evidence" value="ECO:0007669"/>
    <property type="project" value="UniProtKB-KW"/>
</dbReference>
<proteinExistence type="inferred from homology"/>
<evidence type="ECO:0000256" key="4">
    <source>
        <dbReference type="ARBA" id="ARBA00022603"/>
    </source>
</evidence>
<comment type="similarity">
    <text evidence="2 9">Belongs to the MGMT family.</text>
</comment>
<dbReference type="InterPro" id="IPR036631">
    <property type="entry name" value="MGMT_N_sf"/>
</dbReference>
<dbReference type="Gene3D" id="3.30.160.70">
    <property type="entry name" value="Methylated DNA-protein cysteine methyltransferase domain"/>
    <property type="match status" value="1"/>
</dbReference>
<comment type="caution">
    <text evidence="12">The sequence shown here is derived from an EMBL/GenBank/DDBJ whole genome shotgun (WGS) entry which is preliminary data.</text>
</comment>
<evidence type="ECO:0000256" key="3">
    <source>
        <dbReference type="ARBA" id="ARBA00022490"/>
    </source>
</evidence>
<dbReference type="SUPFAM" id="SSF46767">
    <property type="entry name" value="Methylated DNA-protein cysteine methyltransferase, C-terminal domain"/>
    <property type="match status" value="1"/>
</dbReference>